<dbReference type="PANTHER" id="PTHR22855">
    <property type="entry name" value="ACETYL, PROPIONYL, PYRUVATE, AND GLUTACONYL CARBOXYLASE-RELATED"/>
    <property type="match status" value="1"/>
</dbReference>
<dbReference type="InterPro" id="IPR029045">
    <property type="entry name" value="ClpP/crotonase-like_dom_sf"/>
</dbReference>
<keyword evidence="4" id="KW-1185">Reference proteome</keyword>
<dbReference type="PANTHER" id="PTHR22855:SF13">
    <property type="entry name" value="METHYLCROTONOYL-COA CARBOXYLASE BETA CHAIN, MITOCHONDRIAL"/>
    <property type="match status" value="1"/>
</dbReference>
<organism evidence="3 4">
    <name type="scientific">Acidipila rosea</name>
    <dbReference type="NCBI Taxonomy" id="768535"/>
    <lineage>
        <taxon>Bacteria</taxon>
        <taxon>Pseudomonadati</taxon>
        <taxon>Acidobacteriota</taxon>
        <taxon>Terriglobia</taxon>
        <taxon>Terriglobales</taxon>
        <taxon>Acidobacteriaceae</taxon>
        <taxon>Acidipila</taxon>
    </lineage>
</organism>
<evidence type="ECO:0000313" key="3">
    <source>
        <dbReference type="EMBL" id="TCK74041.1"/>
    </source>
</evidence>
<protein>
    <submittedName>
        <fullName evidence="3">Acetyl-CoA carboxylase carboxyltransferase component</fullName>
    </submittedName>
</protein>
<dbReference type="GO" id="GO:0006552">
    <property type="term" value="P:L-leucine catabolic process"/>
    <property type="evidence" value="ECO:0007669"/>
    <property type="project" value="TreeGrafter"/>
</dbReference>
<keyword evidence="3" id="KW-0808">Transferase</keyword>
<dbReference type="InterPro" id="IPR045190">
    <property type="entry name" value="MCCB/AccD1-like"/>
</dbReference>
<proteinExistence type="predicted"/>
<evidence type="ECO:0000259" key="2">
    <source>
        <dbReference type="PROSITE" id="PS50989"/>
    </source>
</evidence>
<dbReference type="Gene3D" id="3.90.226.10">
    <property type="entry name" value="2-enoyl-CoA Hydratase, Chain A, domain 1"/>
    <property type="match status" value="2"/>
</dbReference>
<dbReference type="SUPFAM" id="SSF52096">
    <property type="entry name" value="ClpP/crotonase"/>
    <property type="match status" value="2"/>
</dbReference>
<dbReference type="GO" id="GO:1905202">
    <property type="term" value="C:methylcrotonoyl-CoA carboxylase complex"/>
    <property type="evidence" value="ECO:0007669"/>
    <property type="project" value="TreeGrafter"/>
</dbReference>
<dbReference type="GO" id="GO:0004485">
    <property type="term" value="F:methylcrotonoyl-CoA carboxylase activity"/>
    <property type="evidence" value="ECO:0007669"/>
    <property type="project" value="TreeGrafter"/>
</dbReference>
<dbReference type="InterPro" id="IPR011763">
    <property type="entry name" value="COA_CT_C"/>
</dbReference>
<evidence type="ECO:0000259" key="1">
    <source>
        <dbReference type="PROSITE" id="PS50980"/>
    </source>
</evidence>
<dbReference type="PROSITE" id="PS50989">
    <property type="entry name" value="COA_CT_CTER"/>
    <property type="match status" value="1"/>
</dbReference>
<comment type="caution">
    <text evidence="3">The sequence shown here is derived from an EMBL/GenBank/DDBJ whole genome shotgun (WGS) entry which is preliminary data.</text>
</comment>
<gene>
    <name evidence="3" type="ORF">C7378_1661</name>
</gene>
<dbReference type="PROSITE" id="PS50980">
    <property type="entry name" value="COA_CT_NTER"/>
    <property type="match status" value="1"/>
</dbReference>
<sequence length="583" mass="62996">MLACFAMSDQKITTSANATLMNTLESRLDTQSHRARNNAMGTIGLITAINQQAVRIKEGGGAKAIESQHGKQRLTVRERLALLLDPGSEFHELGLFAAFGMYEEWGGAPSAGVVTGLGRVAGRLCMIVANDATVKAGAFFPMTAKKVIRAQTIAMENRIPTLYLVDSAGVFLPLQEDVFPDQDDFGRIFRNNAVMSAMGIPQMTAIMGMCVAGGAYLPVMTDHVLMTEGSGLFLAGPALVQAAIGQKYTAEELGGATMHAEISGTVDFKEPNDHLCLARLRSLVAKMGHARSAPFDRAAFDAERDAPKYKAEDLYSLLDPDPARAAVNAYDMREVIARLVDRSEFDEYKADYGRTVICGYVRIGGFAVGIVANQKQPQPHTSHAGEKRIEFGGVIYAESAEKAARFIMDCNQNLVPLLFLHDVNGFMVGRDAEWSGIIRAGAKMVTAVANSTVPKITVIVGGSFGAGHYAMCGKAYDPRFIFAWPTARYAVMSGASAASTLVEIKIRQLERGGKKLSEEEKQQVTAQIKASYDEQTDCRYAAARLWVDAIIDPAKTREAVMMALEAAALNPEVAKFNVGILQT</sequence>
<dbReference type="FunFam" id="3.90.226.10:FF:000030">
    <property type="entry name" value="Acetyl-CoA carboxylase carboxyltransferase subunit"/>
    <property type="match status" value="1"/>
</dbReference>
<dbReference type="FunFam" id="3.90.226.10:FF:000004">
    <property type="entry name" value="Methylcrotonoyl-CoA carboxylase beta chain"/>
    <property type="match status" value="1"/>
</dbReference>
<dbReference type="GO" id="GO:0016740">
    <property type="term" value="F:transferase activity"/>
    <property type="evidence" value="ECO:0007669"/>
    <property type="project" value="UniProtKB-KW"/>
</dbReference>
<evidence type="ECO:0000313" key="4">
    <source>
        <dbReference type="Proteomes" id="UP000295210"/>
    </source>
</evidence>
<feature type="domain" description="CoA carboxyltransferase N-terminal" evidence="1">
    <location>
        <begin position="42"/>
        <end position="299"/>
    </location>
</feature>
<reference evidence="3 4" key="1">
    <citation type="submission" date="2019-03" db="EMBL/GenBank/DDBJ databases">
        <title>Genomic Encyclopedia of Type Strains, Phase IV (KMG-IV): sequencing the most valuable type-strain genomes for metagenomic binning, comparative biology and taxonomic classification.</title>
        <authorList>
            <person name="Goeker M."/>
        </authorList>
    </citation>
    <scope>NUCLEOTIDE SEQUENCE [LARGE SCALE GENOMIC DNA]</scope>
    <source>
        <strain evidence="3 4">DSM 103428</strain>
    </source>
</reference>
<dbReference type="InterPro" id="IPR011762">
    <property type="entry name" value="COA_CT_N"/>
</dbReference>
<dbReference type="EMBL" id="SMGK01000002">
    <property type="protein sequence ID" value="TCK74041.1"/>
    <property type="molecule type" value="Genomic_DNA"/>
</dbReference>
<dbReference type="AlphaFoldDB" id="A0A4V2PVD8"/>
<dbReference type="Pfam" id="PF01039">
    <property type="entry name" value="Carboxyl_trans"/>
    <property type="match status" value="1"/>
</dbReference>
<dbReference type="Proteomes" id="UP000295210">
    <property type="component" value="Unassembled WGS sequence"/>
</dbReference>
<feature type="domain" description="CoA carboxyltransferase C-terminal" evidence="2">
    <location>
        <begin position="319"/>
        <end position="575"/>
    </location>
</feature>
<dbReference type="InterPro" id="IPR034733">
    <property type="entry name" value="AcCoA_carboxyl_beta"/>
</dbReference>
<name>A0A4V2PVD8_9BACT</name>
<accession>A0A4V2PVD8</accession>